<dbReference type="AlphaFoldDB" id="A0A6A7BA00"/>
<organism evidence="1 2">
    <name type="scientific">Plenodomus tracheiphilus IPT5</name>
    <dbReference type="NCBI Taxonomy" id="1408161"/>
    <lineage>
        <taxon>Eukaryota</taxon>
        <taxon>Fungi</taxon>
        <taxon>Dikarya</taxon>
        <taxon>Ascomycota</taxon>
        <taxon>Pezizomycotina</taxon>
        <taxon>Dothideomycetes</taxon>
        <taxon>Pleosporomycetidae</taxon>
        <taxon>Pleosporales</taxon>
        <taxon>Pleosporineae</taxon>
        <taxon>Leptosphaeriaceae</taxon>
        <taxon>Plenodomus</taxon>
    </lineage>
</organism>
<reference evidence="1" key="1">
    <citation type="submission" date="2020-01" db="EMBL/GenBank/DDBJ databases">
        <authorList>
            <consortium name="DOE Joint Genome Institute"/>
            <person name="Haridas S."/>
            <person name="Albert R."/>
            <person name="Binder M."/>
            <person name="Bloem J."/>
            <person name="Labutti K."/>
            <person name="Salamov A."/>
            <person name="Andreopoulos B."/>
            <person name="Baker S.E."/>
            <person name="Barry K."/>
            <person name="Bills G."/>
            <person name="Bluhm B.H."/>
            <person name="Cannon C."/>
            <person name="Castanera R."/>
            <person name="Culley D.E."/>
            <person name="Daum C."/>
            <person name="Ezra D."/>
            <person name="Gonzalez J.B."/>
            <person name="Henrissat B."/>
            <person name="Kuo A."/>
            <person name="Liang C."/>
            <person name="Lipzen A."/>
            <person name="Lutzoni F."/>
            <person name="Magnuson J."/>
            <person name="Mondo S."/>
            <person name="Nolan M."/>
            <person name="Ohm R."/>
            <person name="Pangilinan J."/>
            <person name="Park H.-J."/>
            <person name="Ramirez L."/>
            <person name="Alfaro M."/>
            <person name="Sun H."/>
            <person name="Tritt A."/>
            <person name="Yoshinaga Y."/>
            <person name="Zwiers L.-H."/>
            <person name="Turgeon B.G."/>
            <person name="Goodwin S.B."/>
            <person name="Spatafora J.W."/>
            <person name="Crous P.W."/>
            <person name="Grigoriev I.V."/>
        </authorList>
    </citation>
    <scope>NUCLEOTIDE SEQUENCE</scope>
    <source>
        <strain evidence="1">IPT5</strain>
    </source>
</reference>
<name>A0A6A7BA00_9PLEO</name>
<dbReference type="EMBL" id="MU006303">
    <property type="protein sequence ID" value="KAF2851235.1"/>
    <property type="molecule type" value="Genomic_DNA"/>
</dbReference>
<keyword evidence="2" id="KW-1185">Reference proteome</keyword>
<gene>
    <name evidence="1" type="ORF">T440DRAFT_467956</name>
</gene>
<proteinExistence type="predicted"/>
<dbReference type="Proteomes" id="UP000799423">
    <property type="component" value="Unassembled WGS sequence"/>
</dbReference>
<evidence type="ECO:0000313" key="1">
    <source>
        <dbReference type="EMBL" id="KAF2851235.1"/>
    </source>
</evidence>
<sequence length="266" mass="30517">MPSISDISYSRERTVAAIRDYYRFLVSMYLDESNVLEPPEGGWPSIPPNGWENFDKTDEVISLLRELPYLRQGNDPFQIHGAPYTVFADWHDTDEDIDGQDLKDWSEPDPDEATIPAHIVGLTVPSETSPAMLLDTELGVIYWYECPGDVKGEDFLEIEGDPYDWVDDDLIPEDQVEWRASSGIWPIETFFKMLKAHFLKLNFVPIGPREVKDVWVSQIDHAKETQAAVQNIYRRHGWPNTARFNKQACSAEVKSLLEEREPSLAK</sequence>
<accession>A0A6A7BA00</accession>
<dbReference type="OrthoDB" id="5343383at2759"/>
<protein>
    <submittedName>
        <fullName evidence="1">Uncharacterized protein</fullName>
    </submittedName>
</protein>
<evidence type="ECO:0000313" key="2">
    <source>
        <dbReference type="Proteomes" id="UP000799423"/>
    </source>
</evidence>